<dbReference type="EMBL" id="RAWM01000168">
    <property type="protein sequence ID" value="RKH59439.1"/>
    <property type="molecule type" value="Genomic_DNA"/>
</dbReference>
<gene>
    <name evidence="3" type="ORF">D7X96_35370</name>
</gene>
<comment type="caution">
    <text evidence="3">The sequence shown here is derived from an EMBL/GenBank/DDBJ whole genome shotgun (WGS) entry which is preliminary data.</text>
</comment>
<dbReference type="PANTHER" id="PTHR47637">
    <property type="entry name" value="CHAPERONE SURA"/>
    <property type="match status" value="1"/>
</dbReference>
<evidence type="ECO:0000313" key="3">
    <source>
        <dbReference type="EMBL" id="RKH59439.1"/>
    </source>
</evidence>
<accession>A0A3A8PT22</accession>
<dbReference type="InterPro" id="IPR050280">
    <property type="entry name" value="OMP_Chaperone_SurA"/>
</dbReference>
<evidence type="ECO:0008006" key="5">
    <source>
        <dbReference type="Google" id="ProtNLM"/>
    </source>
</evidence>
<dbReference type="PANTHER" id="PTHR47637:SF1">
    <property type="entry name" value="CHAPERONE SURA"/>
    <property type="match status" value="1"/>
</dbReference>
<name>A0A3A8PT22_9BACT</name>
<organism evidence="3 4">
    <name type="scientific">Corallococcus interemptor</name>
    <dbReference type="NCBI Taxonomy" id="2316720"/>
    <lineage>
        <taxon>Bacteria</taxon>
        <taxon>Pseudomonadati</taxon>
        <taxon>Myxococcota</taxon>
        <taxon>Myxococcia</taxon>
        <taxon>Myxococcales</taxon>
        <taxon>Cystobacterineae</taxon>
        <taxon>Myxococcaceae</taxon>
        <taxon>Corallococcus</taxon>
    </lineage>
</organism>
<dbReference type="Proteomes" id="UP000282656">
    <property type="component" value="Unassembled WGS sequence"/>
</dbReference>
<dbReference type="RefSeq" id="WP_121771730.1">
    <property type="nucleotide sequence ID" value="NZ_RAWM01000168.1"/>
</dbReference>
<protein>
    <recommendedName>
        <fullName evidence="5">Peptidylprolyl isomerase</fullName>
    </recommendedName>
</protein>
<sequence length="248" mass="27197">MRKATPAPRARRKAPLWLGCALLPAALATVLGSGVTAHAAPPPPAPAVEQGRVVDRVVAVIEGQVLTQSELEMEARVALIQRGAVQAAAQPLDEQTLRGALELSINQRLQVLSADRLQAFPAEPAEVEARLDALRARLGGQEALQRFLDRHGVDRDALEAVLARGLRAERILDSRVRLKAQVSEAEVRHHYDAHRDLYPGEFDQAARTAIREELVRARYGELAAQALAEVRRSAQVRRVAPFAREARR</sequence>
<dbReference type="InterPro" id="IPR027304">
    <property type="entry name" value="Trigger_fact/SurA_dom_sf"/>
</dbReference>
<dbReference type="OrthoDB" id="5507028at2"/>
<keyword evidence="1 2" id="KW-0732">Signal</keyword>
<reference evidence="4" key="1">
    <citation type="submission" date="2018-09" db="EMBL/GenBank/DDBJ databases">
        <authorList>
            <person name="Livingstone P.G."/>
            <person name="Whitworth D.E."/>
        </authorList>
    </citation>
    <scope>NUCLEOTIDE SEQUENCE [LARGE SCALE GENOMIC DNA]</scope>
    <source>
        <strain evidence="4">AB047A</strain>
    </source>
</reference>
<evidence type="ECO:0000256" key="2">
    <source>
        <dbReference type="SAM" id="SignalP"/>
    </source>
</evidence>
<evidence type="ECO:0000256" key="1">
    <source>
        <dbReference type="ARBA" id="ARBA00022729"/>
    </source>
</evidence>
<keyword evidence="4" id="KW-1185">Reference proteome</keyword>
<feature type="chain" id="PRO_5017235984" description="Peptidylprolyl isomerase" evidence="2">
    <location>
        <begin position="40"/>
        <end position="248"/>
    </location>
</feature>
<dbReference type="AlphaFoldDB" id="A0A3A8PT22"/>
<dbReference type="SUPFAM" id="SSF109998">
    <property type="entry name" value="Triger factor/SurA peptide-binding domain-like"/>
    <property type="match status" value="1"/>
</dbReference>
<feature type="signal peptide" evidence="2">
    <location>
        <begin position="1"/>
        <end position="39"/>
    </location>
</feature>
<dbReference type="Gene3D" id="1.10.4030.10">
    <property type="entry name" value="Porin chaperone SurA, peptide-binding domain"/>
    <property type="match status" value="1"/>
</dbReference>
<evidence type="ECO:0000313" key="4">
    <source>
        <dbReference type="Proteomes" id="UP000282656"/>
    </source>
</evidence>
<proteinExistence type="predicted"/>